<keyword evidence="2" id="KW-1185">Reference proteome</keyword>
<comment type="caution">
    <text evidence="1">The sequence shown here is derived from an EMBL/GenBank/DDBJ whole genome shotgun (WGS) entry which is preliminary data.</text>
</comment>
<dbReference type="Proteomes" id="UP001595847">
    <property type="component" value="Unassembled WGS sequence"/>
</dbReference>
<dbReference type="RefSeq" id="WP_378532763.1">
    <property type="nucleotide sequence ID" value="NZ_JBHSBH010000007.1"/>
</dbReference>
<proteinExistence type="predicted"/>
<dbReference type="EMBL" id="JBHSBH010000007">
    <property type="protein sequence ID" value="MFC3996579.1"/>
    <property type="molecule type" value="Genomic_DNA"/>
</dbReference>
<organism evidence="1 2">
    <name type="scientific">Nocardiopsis sediminis</name>
    <dbReference type="NCBI Taxonomy" id="1778267"/>
    <lineage>
        <taxon>Bacteria</taxon>
        <taxon>Bacillati</taxon>
        <taxon>Actinomycetota</taxon>
        <taxon>Actinomycetes</taxon>
        <taxon>Streptosporangiales</taxon>
        <taxon>Nocardiopsidaceae</taxon>
        <taxon>Nocardiopsis</taxon>
    </lineage>
</organism>
<evidence type="ECO:0000313" key="1">
    <source>
        <dbReference type="EMBL" id="MFC3996579.1"/>
    </source>
</evidence>
<evidence type="ECO:0000313" key="2">
    <source>
        <dbReference type="Proteomes" id="UP001595847"/>
    </source>
</evidence>
<accession>A0ABV8FKB1</accession>
<protein>
    <submittedName>
        <fullName evidence="1">Uncharacterized protein</fullName>
    </submittedName>
</protein>
<sequence>METASDDYYVFTGATRSALRRYREFLSPPGRRPLYPTPALCSCRGCELDDVRHARDVLEAVAVRLPVRARAELRRVIAPLDRAFARRTLPDPRGPAWQPEFAERWWHHRMSERW</sequence>
<reference evidence="2" key="1">
    <citation type="journal article" date="2019" name="Int. J. Syst. Evol. Microbiol.">
        <title>The Global Catalogue of Microorganisms (GCM) 10K type strain sequencing project: providing services to taxonomists for standard genome sequencing and annotation.</title>
        <authorList>
            <consortium name="The Broad Institute Genomics Platform"/>
            <consortium name="The Broad Institute Genome Sequencing Center for Infectious Disease"/>
            <person name="Wu L."/>
            <person name="Ma J."/>
        </authorList>
    </citation>
    <scope>NUCLEOTIDE SEQUENCE [LARGE SCALE GENOMIC DNA]</scope>
    <source>
        <strain evidence="2">TBRC 1826</strain>
    </source>
</reference>
<name>A0ABV8FKB1_9ACTN</name>
<gene>
    <name evidence="1" type="ORF">ACFOVU_11685</name>
</gene>